<proteinExistence type="inferred from homology"/>
<dbReference type="InterPro" id="IPR038422">
    <property type="entry name" value="Cut8/Sts1_sf"/>
</dbReference>
<evidence type="ECO:0000256" key="4">
    <source>
        <dbReference type="SAM" id="MobiDB-lite"/>
    </source>
</evidence>
<gene>
    <name evidence="5" type="ORF">Bhyg_15567</name>
</gene>
<dbReference type="GO" id="GO:0031144">
    <property type="term" value="P:proteasome localization"/>
    <property type="evidence" value="ECO:0007669"/>
    <property type="project" value="InterPro"/>
</dbReference>
<dbReference type="Gene3D" id="1.20.58.1590">
    <property type="entry name" value="Tethering factor for nuclear proteasome Cut8/Sts1"/>
    <property type="match status" value="1"/>
</dbReference>
<comment type="subcellular location">
    <subcellularLocation>
        <location evidence="1">Nucleus</location>
    </subcellularLocation>
</comment>
<dbReference type="GO" id="GO:0070628">
    <property type="term" value="F:proteasome binding"/>
    <property type="evidence" value="ECO:0007669"/>
    <property type="project" value="TreeGrafter"/>
</dbReference>
<evidence type="ECO:0000256" key="1">
    <source>
        <dbReference type="ARBA" id="ARBA00004123"/>
    </source>
</evidence>
<dbReference type="EMBL" id="WJQU01001904">
    <property type="protein sequence ID" value="KAJ6633555.1"/>
    <property type="molecule type" value="Genomic_DNA"/>
</dbReference>
<dbReference type="GO" id="GO:0071630">
    <property type="term" value="P:nuclear protein quality control by the ubiquitin-proteasome system"/>
    <property type="evidence" value="ECO:0007669"/>
    <property type="project" value="InterPro"/>
</dbReference>
<evidence type="ECO:0000313" key="6">
    <source>
        <dbReference type="Proteomes" id="UP001151699"/>
    </source>
</evidence>
<dbReference type="PANTHER" id="PTHR28032:SF1">
    <property type="entry name" value="FI02826P"/>
    <property type="match status" value="1"/>
</dbReference>
<keyword evidence="3" id="KW-0539">Nucleus</keyword>
<protein>
    <submittedName>
        <fullName evidence="5">Uncharacterized protein</fullName>
    </submittedName>
</protein>
<dbReference type="GO" id="GO:0031965">
    <property type="term" value="C:nuclear membrane"/>
    <property type="evidence" value="ECO:0007669"/>
    <property type="project" value="TreeGrafter"/>
</dbReference>
<dbReference type="OrthoDB" id="10061064at2759"/>
<sequence>MYQRAYAADMPTRMEQLRVSTEEDEPTEPITVLRNLIVNSSYDNIPLNYLSPTISASPSPDEMIIRQRGRRARSFFWSPEKVRDSVTPVKSTMTLRSSPRKRLYPADGTPDSSDESKISPRKSLFIQLRETIPGGKKLKFDDKPIAQTNTGVPLTETLKGYTQDQLIAIIGGLIKEQPMLEQKIRNELPIPDISQMEEQLNIANKNIYRSLPQSRLAKKTDGISYSRAVTHMNTFKKTIMDHTTMLSISENWDALLDYTLMAWAYVRTTPVWDNNSHNACRRYLFKTLASHLFVSLKRGGALLGEDRISRLSYRITGLQNDFNDLQINSFIELLNNIHETFN</sequence>
<name>A0A9Q0RVH5_9DIPT</name>
<comment type="caution">
    <text evidence="5">The sequence shown here is derived from an EMBL/GenBank/DDBJ whole genome shotgun (WGS) entry which is preliminary data.</text>
</comment>
<dbReference type="InterPro" id="IPR013868">
    <property type="entry name" value="Cut8/Sts1_fam"/>
</dbReference>
<evidence type="ECO:0000256" key="3">
    <source>
        <dbReference type="ARBA" id="ARBA00023242"/>
    </source>
</evidence>
<organism evidence="5 6">
    <name type="scientific">Pseudolycoriella hygida</name>
    <dbReference type="NCBI Taxonomy" id="35572"/>
    <lineage>
        <taxon>Eukaryota</taxon>
        <taxon>Metazoa</taxon>
        <taxon>Ecdysozoa</taxon>
        <taxon>Arthropoda</taxon>
        <taxon>Hexapoda</taxon>
        <taxon>Insecta</taxon>
        <taxon>Pterygota</taxon>
        <taxon>Neoptera</taxon>
        <taxon>Endopterygota</taxon>
        <taxon>Diptera</taxon>
        <taxon>Nematocera</taxon>
        <taxon>Sciaroidea</taxon>
        <taxon>Sciaridae</taxon>
        <taxon>Pseudolycoriella</taxon>
    </lineage>
</organism>
<feature type="region of interest" description="Disordered" evidence="4">
    <location>
        <begin position="88"/>
        <end position="119"/>
    </location>
</feature>
<evidence type="ECO:0000256" key="2">
    <source>
        <dbReference type="ARBA" id="ARBA00006199"/>
    </source>
</evidence>
<evidence type="ECO:0000313" key="5">
    <source>
        <dbReference type="EMBL" id="KAJ6633555.1"/>
    </source>
</evidence>
<dbReference type="AlphaFoldDB" id="A0A9Q0RVH5"/>
<keyword evidence="6" id="KW-1185">Reference proteome</keyword>
<dbReference type="Proteomes" id="UP001151699">
    <property type="component" value="Unassembled WGS sequence"/>
</dbReference>
<reference evidence="5" key="1">
    <citation type="submission" date="2022-07" db="EMBL/GenBank/DDBJ databases">
        <authorList>
            <person name="Trinca V."/>
            <person name="Uliana J.V.C."/>
            <person name="Torres T.T."/>
            <person name="Ward R.J."/>
            <person name="Monesi N."/>
        </authorList>
    </citation>
    <scope>NUCLEOTIDE SEQUENCE</scope>
    <source>
        <strain evidence="5">HSMRA1968</strain>
        <tissue evidence="5">Whole embryos</tissue>
    </source>
</reference>
<dbReference type="PANTHER" id="PTHR28032">
    <property type="entry name" value="FI02826P"/>
    <property type="match status" value="1"/>
</dbReference>
<dbReference type="Pfam" id="PF08559">
    <property type="entry name" value="Cut8"/>
    <property type="match status" value="1"/>
</dbReference>
<feature type="compositionally biased region" description="Polar residues" evidence="4">
    <location>
        <begin position="88"/>
        <end position="97"/>
    </location>
</feature>
<comment type="similarity">
    <text evidence="2">Belongs to the cut8/STS1 family.</text>
</comment>
<accession>A0A9Q0RVH5</accession>